<dbReference type="PANTHER" id="PTHR37423">
    <property type="entry name" value="SOLUBLE LYTIC MUREIN TRANSGLYCOSYLASE-RELATED"/>
    <property type="match status" value="1"/>
</dbReference>
<dbReference type="Gene3D" id="1.25.40.10">
    <property type="entry name" value="Tetratricopeptide repeat domain"/>
    <property type="match status" value="1"/>
</dbReference>
<dbReference type="KEGG" id="tam:Theam_1231"/>
<dbReference type="CDD" id="cd13401">
    <property type="entry name" value="Slt70-like"/>
    <property type="match status" value="1"/>
</dbReference>
<protein>
    <submittedName>
        <fullName evidence="3">Lytic transglycosylase catalytic</fullName>
    </submittedName>
</protein>
<dbReference type="OrthoDB" id="9815002at2"/>
<dbReference type="Proteomes" id="UP000006362">
    <property type="component" value="Chromosome"/>
</dbReference>
<dbReference type="InterPro" id="IPR008258">
    <property type="entry name" value="Transglycosylase_SLT_dom_1"/>
</dbReference>
<evidence type="ECO:0000256" key="1">
    <source>
        <dbReference type="ARBA" id="ARBA00007734"/>
    </source>
</evidence>
<dbReference type="Gene3D" id="1.10.530.10">
    <property type="match status" value="1"/>
</dbReference>
<dbReference type="InterPro" id="IPR019734">
    <property type="entry name" value="TPR_rpt"/>
</dbReference>
<dbReference type="InterPro" id="IPR023346">
    <property type="entry name" value="Lysozyme-like_dom_sf"/>
</dbReference>
<reference evidence="3" key="1">
    <citation type="submission" date="2011-01" db="EMBL/GenBank/DDBJ databases">
        <title>Complete sequence of chromosome of Thermovibrio ammonificans HB-1.</title>
        <authorList>
            <consortium name="US DOE Joint Genome Institute"/>
            <person name="Lucas S."/>
            <person name="Copeland A."/>
            <person name="Lapidus A."/>
            <person name="Cheng J.-F."/>
            <person name="Goodwin L."/>
            <person name="Pitluck S."/>
            <person name="Davenport K."/>
            <person name="Detter J.C."/>
            <person name="Han C."/>
            <person name="Tapia R."/>
            <person name="Land M."/>
            <person name="Hauser L."/>
            <person name="Kyrpides N."/>
            <person name="Ivanova N."/>
            <person name="Ovchinnikova G."/>
            <person name="Vetriani C."/>
            <person name="Woyke T."/>
        </authorList>
    </citation>
    <scope>NUCLEOTIDE SEQUENCE [LARGE SCALE GENOMIC DNA]</scope>
    <source>
        <strain evidence="3">HB-1</strain>
    </source>
</reference>
<evidence type="ECO:0000313" key="3">
    <source>
        <dbReference type="EMBL" id="ADU97195.1"/>
    </source>
</evidence>
<dbReference type="InterPro" id="IPR011990">
    <property type="entry name" value="TPR-like_helical_dom_sf"/>
</dbReference>
<dbReference type="AlphaFoldDB" id="E8T2Y6"/>
<dbReference type="eggNOG" id="COG0741">
    <property type="taxonomic scope" value="Bacteria"/>
</dbReference>
<keyword evidence="4" id="KW-1185">Reference proteome</keyword>
<dbReference type="PANTHER" id="PTHR37423:SF5">
    <property type="entry name" value="SOLUBLE LYTIC MUREIN TRANSGLYCOSYLASE"/>
    <property type="match status" value="1"/>
</dbReference>
<evidence type="ECO:0000313" key="4">
    <source>
        <dbReference type="Proteomes" id="UP000006362"/>
    </source>
</evidence>
<dbReference type="SMART" id="SM00028">
    <property type="entry name" value="TPR"/>
    <property type="match status" value="2"/>
</dbReference>
<name>E8T2Y6_THEA1</name>
<dbReference type="HOGENOM" id="CLU_500492_0_0_0"/>
<comment type="similarity">
    <text evidence="1">Belongs to the transglycosylase Slt family.</text>
</comment>
<sequence length="544" mass="63008">MRLLLLLAIFLIPLNALALPKDRAVLFLNYLKSGDFCSLKFLNSFKGTSLERLSRLLYYDSCLGRGGRFPLPSERPKGAVELFLRAEALLKNGRRKEALPLFKRVLKLTDSFDEDIALAVGASAYKSLLTPNVLRVKIWRLAARGNTDEALFYLSFLRGDRFYTYLLAYTFLKSGKRKEAVSLFKSAEEIPRRYLFLTYLSRSLPEKFSYFKRYLKEGKSRAAKRRLSVYLLDYSFRKDLGFFKKVLKTVKPFFPRLYGYYLGRYYLFTGECKRVPRRPELPFSAWRSVCLGVPFKGRGVNFYSLLLKPPKSFPFKKEEVFAPSFKDSGLKLLVERGACYAVSFIEDKTPQNALAQYRCGYYRRGIKIAALFKKRLHRYPYLLKVLYPAPEIFGGDVYALAIARQESLFNRRAYSRSGAIGYMQIMPTTGRYLARKLKVRSFKVHHLFNPNVNVKFGTYYIHSLMKRFKLFPLAAAAYNGGPGRVAKALRLYGPVNSPADLIILTDGYLPFEETRDYVKRTFVNLYYYSNLYGTGKEWRIFSSR</sequence>
<gene>
    <name evidence="3" type="ordered locus">Theam_1231</name>
</gene>
<feature type="domain" description="Transglycosylase SLT" evidence="2">
    <location>
        <begin position="399"/>
        <end position="491"/>
    </location>
</feature>
<organism evidence="3 4">
    <name type="scientific">Thermovibrio ammonificans (strain DSM 15698 / JCM 12110 / HB-1)</name>
    <dbReference type="NCBI Taxonomy" id="648996"/>
    <lineage>
        <taxon>Bacteria</taxon>
        <taxon>Pseudomonadati</taxon>
        <taxon>Aquificota</taxon>
        <taxon>Aquificia</taxon>
        <taxon>Desulfurobacteriales</taxon>
        <taxon>Desulfurobacteriaceae</taxon>
        <taxon>Thermovibrio</taxon>
    </lineage>
</organism>
<accession>E8T2Y6</accession>
<dbReference type="Pfam" id="PF01464">
    <property type="entry name" value="SLT"/>
    <property type="match status" value="1"/>
</dbReference>
<proteinExistence type="inferred from homology"/>
<dbReference type="SUPFAM" id="SSF53955">
    <property type="entry name" value="Lysozyme-like"/>
    <property type="match status" value="1"/>
</dbReference>
<dbReference type="SUPFAM" id="SSF48452">
    <property type="entry name" value="TPR-like"/>
    <property type="match status" value="1"/>
</dbReference>
<dbReference type="RefSeq" id="WP_013537981.1">
    <property type="nucleotide sequence ID" value="NC_014926.1"/>
</dbReference>
<dbReference type="EMBL" id="CP002444">
    <property type="protein sequence ID" value="ADU97195.1"/>
    <property type="molecule type" value="Genomic_DNA"/>
</dbReference>
<evidence type="ECO:0000259" key="2">
    <source>
        <dbReference type="Pfam" id="PF01464"/>
    </source>
</evidence>
<dbReference type="STRING" id="648996.Theam_1231"/>